<proteinExistence type="predicted"/>
<reference evidence="2" key="1">
    <citation type="submission" date="2024-07" db="EMBL/GenBank/DDBJ databases">
        <title>Two chromosome-level genome assemblies of Korean endemic species Abeliophyllum distichum and Forsythia ovata (Oleaceae).</title>
        <authorList>
            <person name="Jang H."/>
        </authorList>
    </citation>
    <scope>NUCLEOTIDE SEQUENCE [LARGE SCALE GENOMIC DNA]</scope>
</reference>
<accession>A0ABD1TFD5</accession>
<keyword evidence="2" id="KW-1185">Reference proteome</keyword>
<organism evidence="1 2">
    <name type="scientific">Abeliophyllum distichum</name>
    <dbReference type="NCBI Taxonomy" id="126358"/>
    <lineage>
        <taxon>Eukaryota</taxon>
        <taxon>Viridiplantae</taxon>
        <taxon>Streptophyta</taxon>
        <taxon>Embryophyta</taxon>
        <taxon>Tracheophyta</taxon>
        <taxon>Spermatophyta</taxon>
        <taxon>Magnoliopsida</taxon>
        <taxon>eudicotyledons</taxon>
        <taxon>Gunneridae</taxon>
        <taxon>Pentapetalae</taxon>
        <taxon>asterids</taxon>
        <taxon>lamiids</taxon>
        <taxon>Lamiales</taxon>
        <taxon>Oleaceae</taxon>
        <taxon>Forsythieae</taxon>
        <taxon>Abeliophyllum</taxon>
    </lineage>
</organism>
<protein>
    <submittedName>
        <fullName evidence="1">Uncharacterized protein</fullName>
    </submittedName>
</protein>
<evidence type="ECO:0000313" key="2">
    <source>
        <dbReference type="Proteomes" id="UP001604336"/>
    </source>
</evidence>
<evidence type="ECO:0000313" key="1">
    <source>
        <dbReference type="EMBL" id="KAL2511248.1"/>
    </source>
</evidence>
<dbReference type="AlphaFoldDB" id="A0ABD1TFD5"/>
<comment type="caution">
    <text evidence="1">The sequence shown here is derived from an EMBL/GenBank/DDBJ whole genome shotgun (WGS) entry which is preliminary data.</text>
</comment>
<dbReference type="EMBL" id="JBFOLK010000005">
    <property type="protein sequence ID" value="KAL2511248.1"/>
    <property type="molecule type" value="Genomic_DNA"/>
</dbReference>
<dbReference type="Proteomes" id="UP001604336">
    <property type="component" value="Unassembled WGS sequence"/>
</dbReference>
<gene>
    <name evidence="1" type="ORF">Adt_16848</name>
</gene>
<sequence>MLKLKVKPLYPKFQIQLAKAQSANCQTVNSGGRQSVLTVKLPFTPRTPVASHAKKTQNKKSASVALCVRLCDARDEEESLSFALLLPPAECLPIAKFTPGAANCRSGFTASDQGSGFPSPTGEWRLPFNQSASKFILGLFFTQIYFEI</sequence>
<name>A0ABD1TFD5_9LAMI</name>